<feature type="active site" description="Proton acceptor" evidence="2">
    <location>
        <position position="62"/>
    </location>
</feature>
<dbReference type="Gene3D" id="2.60.120.10">
    <property type="entry name" value="Jelly Rolls"/>
    <property type="match status" value="1"/>
</dbReference>
<dbReference type="Pfam" id="PF00908">
    <property type="entry name" value="dTDP_sugar_isom"/>
    <property type="match status" value="1"/>
</dbReference>
<evidence type="ECO:0000256" key="3">
    <source>
        <dbReference type="PIRSR" id="PIRSR600888-3"/>
    </source>
</evidence>
<feature type="active site" description="Proton donor" evidence="2">
    <location>
        <position position="131"/>
    </location>
</feature>
<comment type="caution">
    <text evidence="5">The sequence shown here is derived from an EMBL/GenBank/DDBJ whole genome shotgun (WGS) entry which is preliminary data.</text>
</comment>
<dbReference type="GO" id="GO:0019305">
    <property type="term" value="P:dTDP-rhamnose biosynthetic process"/>
    <property type="evidence" value="ECO:0007669"/>
    <property type="project" value="UniProtKB-UniRule"/>
</dbReference>
<dbReference type="NCBIfam" id="TIGR01221">
    <property type="entry name" value="rmlC"/>
    <property type="match status" value="1"/>
</dbReference>
<dbReference type="EMBL" id="JAFLEQ010000008">
    <property type="protein sequence ID" value="MBN9643895.1"/>
    <property type="molecule type" value="Genomic_DNA"/>
</dbReference>
<keyword evidence="4 5" id="KW-0413">Isomerase</keyword>
<dbReference type="AlphaFoldDB" id="A0A939IWX6"/>
<name>A0A939IWX6_9CORY</name>
<dbReference type="GO" id="GO:0008830">
    <property type="term" value="F:dTDP-4-dehydrorhamnose 3,5-epimerase activity"/>
    <property type="evidence" value="ECO:0007669"/>
    <property type="project" value="UniProtKB-UniRule"/>
</dbReference>
<comment type="similarity">
    <text evidence="1 4">Belongs to the dTDP-4-dehydrorhamnose 3,5-epimerase family.</text>
</comment>
<dbReference type="GO" id="GO:0005829">
    <property type="term" value="C:cytosol"/>
    <property type="evidence" value="ECO:0007669"/>
    <property type="project" value="TreeGrafter"/>
</dbReference>
<dbReference type="PANTHER" id="PTHR21047:SF2">
    <property type="entry name" value="THYMIDINE DIPHOSPHO-4-KETO-RHAMNOSE 3,5-EPIMERASE"/>
    <property type="match status" value="1"/>
</dbReference>
<reference evidence="5" key="1">
    <citation type="submission" date="2021-03" db="EMBL/GenBank/DDBJ databases">
        <authorList>
            <person name="Sun Q."/>
        </authorList>
    </citation>
    <scope>NUCLEOTIDE SEQUENCE</scope>
    <source>
        <strain evidence="5">CCM 8862</strain>
    </source>
</reference>
<comment type="pathway">
    <text evidence="4">Carbohydrate biosynthesis; dTDP-L-rhamnose biosynthesis.</text>
</comment>
<dbReference type="InterPro" id="IPR014710">
    <property type="entry name" value="RmlC-like_jellyroll"/>
</dbReference>
<dbReference type="EC" id="5.1.3.13" evidence="4"/>
<dbReference type="PANTHER" id="PTHR21047">
    <property type="entry name" value="DTDP-6-DEOXY-D-GLUCOSE-3,5 EPIMERASE"/>
    <property type="match status" value="1"/>
</dbReference>
<comment type="function">
    <text evidence="4">Catalyzes the epimerization of the C3' and C5'positions of dTDP-6-deoxy-D-xylo-4-hexulose, forming dTDP-6-deoxy-L-lyxo-4-hexulose.</text>
</comment>
<dbReference type="RefSeq" id="WP_207118639.1">
    <property type="nucleotide sequence ID" value="NZ_JAFLEQ010000008.1"/>
</dbReference>
<organism evidence="5 6">
    <name type="scientific">Corynebacterium mendelii</name>
    <dbReference type="NCBI Taxonomy" id="2765362"/>
    <lineage>
        <taxon>Bacteria</taxon>
        <taxon>Bacillati</taxon>
        <taxon>Actinomycetota</taxon>
        <taxon>Actinomycetes</taxon>
        <taxon>Mycobacteriales</taxon>
        <taxon>Corynebacteriaceae</taxon>
        <taxon>Corynebacterium</taxon>
    </lineage>
</organism>
<proteinExistence type="inferred from homology"/>
<evidence type="ECO:0000313" key="6">
    <source>
        <dbReference type="Proteomes" id="UP000664332"/>
    </source>
</evidence>
<evidence type="ECO:0000313" key="5">
    <source>
        <dbReference type="EMBL" id="MBN9643895.1"/>
    </source>
</evidence>
<dbReference type="Proteomes" id="UP000664332">
    <property type="component" value="Unassembled WGS sequence"/>
</dbReference>
<dbReference type="InterPro" id="IPR000888">
    <property type="entry name" value="RmlC-like"/>
</dbReference>
<keyword evidence="6" id="KW-1185">Reference proteome</keyword>
<comment type="catalytic activity">
    <reaction evidence="4">
        <text>dTDP-4-dehydro-6-deoxy-alpha-D-glucose = dTDP-4-dehydro-beta-L-rhamnose</text>
        <dbReference type="Rhea" id="RHEA:16969"/>
        <dbReference type="ChEBI" id="CHEBI:57649"/>
        <dbReference type="ChEBI" id="CHEBI:62830"/>
        <dbReference type="EC" id="5.1.3.13"/>
    </reaction>
</comment>
<dbReference type="SUPFAM" id="SSF51182">
    <property type="entry name" value="RmlC-like cupins"/>
    <property type="match status" value="1"/>
</dbReference>
<dbReference type="GO" id="GO:0000271">
    <property type="term" value="P:polysaccharide biosynthetic process"/>
    <property type="evidence" value="ECO:0007669"/>
    <property type="project" value="TreeGrafter"/>
</dbReference>
<comment type="subunit">
    <text evidence="4">Homodimer.</text>
</comment>
<protein>
    <recommendedName>
        <fullName evidence="4">dTDP-4-dehydrorhamnose 3,5-epimerase</fullName>
        <ecNumber evidence="4">5.1.3.13</ecNumber>
    </recommendedName>
    <alternativeName>
        <fullName evidence="4">Thymidine diphospho-4-keto-rhamnose 3,5-epimerase</fullName>
    </alternativeName>
</protein>
<evidence type="ECO:0000256" key="4">
    <source>
        <dbReference type="RuleBase" id="RU364069"/>
    </source>
</evidence>
<sequence length="207" mass="22962">MLKRDDTLPEILVNTPEIHPDNRGSFTEWFKASEFVDLAGHPFMLEQANVSTSKAGVIRGLHFAEVPPGQAKWVHCAAGRIIDVAVDIRTSSPTFGKHTSIELSADNRRCVYLPDGFAHGFVALTDATVVYLTSAEYNPTAEHAINPFDRDLAVDWPVTDPIVSDKDAAAASFADYRDKKLLPRYSDCMDYLDFLRGSWVDAEDEAD</sequence>
<dbReference type="CDD" id="cd00438">
    <property type="entry name" value="cupin_RmlC"/>
    <property type="match status" value="1"/>
</dbReference>
<dbReference type="InterPro" id="IPR011051">
    <property type="entry name" value="RmlC_Cupin_sf"/>
</dbReference>
<gene>
    <name evidence="5" type="primary">rfbC</name>
    <name evidence="5" type="ORF">JZY06_04565</name>
</gene>
<evidence type="ECO:0000256" key="2">
    <source>
        <dbReference type="PIRSR" id="PIRSR600888-1"/>
    </source>
</evidence>
<evidence type="ECO:0000256" key="1">
    <source>
        <dbReference type="ARBA" id="ARBA00010154"/>
    </source>
</evidence>
<feature type="site" description="Participates in a stacking interaction with the thymidine ring of dTDP-4-oxo-6-deoxyglucose" evidence="3">
    <location>
        <position position="137"/>
    </location>
</feature>
<accession>A0A939IWX6</accession>